<dbReference type="AlphaFoldDB" id="I4EG45"/>
<sequence length="436" mass="47474">MLITSDTPVVGVPPGMAKERFIAILREASSPAADEAADAFDVIVQRRVSAAFALAIFKIESQFGTQGICAKYGTRNPGNTRTPRMMDFPVIQTERGQFVRYPTWVDGFADAAFRLVDPTFVYAQRGLRTIGEIIPVWAPAEDANDPYGYAASVVRLMNTWKEDMTMRDPQATWAPSSNYDAGRAGYSVIGIVDHITQGTDSLAWLRGAAGGSSNRGSSAHYLISRDGALHQMVDDLDTAWGAGNLLFNRQRIQIEHEGFSGQPLTPAQIQASAGLHRRLSQRHGFPLDRQHVIGHGEVPNPNNPALLGGLSGHVGCPGSAFPWDQVLGAVPVDQHATVPPLEAFLAPTGKRIVGGFMDLWISLNPDQQNLRFLGWPLSDEFIAQVDGSPQNYTYQVFERSVLTWRGGLAAPWDRFLVMPDEAAAVRAFAKAHGLLG</sequence>
<evidence type="ECO:0000256" key="2">
    <source>
        <dbReference type="ARBA" id="ARBA00011901"/>
    </source>
</evidence>
<keyword evidence="4" id="KW-0961">Cell wall biogenesis/degradation</keyword>
<dbReference type="GO" id="GO:0071555">
    <property type="term" value="P:cell wall organization"/>
    <property type="evidence" value="ECO:0007669"/>
    <property type="project" value="UniProtKB-KW"/>
</dbReference>
<dbReference type="OrthoDB" id="66275at2"/>
<dbReference type="RefSeq" id="WP_008477133.1">
    <property type="nucleotide sequence ID" value="NZ_CAGS01000171.1"/>
</dbReference>
<organism evidence="6 7">
    <name type="scientific">Nitrolancea hollandica Lb</name>
    <dbReference type="NCBI Taxonomy" id="1129897"/>
    <lineage>
        <taxon>Bacteria</taxon>
        <taxon>Pseudomonadati</taxon>
        <taxon>Thermomicrobiota</taxon>
        <taxon>Thermomicrobia</taxon>
        <taxon>Sphaerobacterales</taxon>
        <taxon>Sphaerobacterineae</taxon>
        <taxon>Sphaerobacteraceae</taxon>
        <taxon>Nitrolancea</taxon>
    </lineage>
</organism>
<dbReference type="PANTHER" id="PTHR30417">
    <property type="entry name" value="N-ACETYLMURAMOYL-L-ALANINE AMIDASE AMID"/>
    <property type="match status" value="1"/>
</dbReference>
<evidence type="ECO:0000256" key="4">
    <source>
        <dbReference type="ARBA" id="ARBA00023316"/>
    </source>
</evidence>
<dbReference type="SUPFAM" id="SSF55846">
    <property type="entry name" value="N-acetylmuramoyl-L-alanine amidase-like"/>
    <property type="match status" value="1"/>
</dbReference>
<dbReference type="EC" id="3.5.1.28" evidence="2"/>
<dbReference type="InterPro" id="IPR051206">
    <property type="entry name" value="NAMLAA_amidase_2"/>
</dbReference>
<reference evidence="6 7" key="1">
    <citation type="journal article" date="2012" name="ISME J.">
        <title>Nitrification expanded: discovery, physiology and genomics of a nitrite-oxidizing bacterium from the phylum Chloroflexi.</title>
        <authorList>
            <person name="Sorokin D.Y."/>
            <person name="Lucker S."/>
            <person name="Vejmelkova D."/>
            <person name="Kostrikina N.A."/>
            <person name="Kleerebezem R."/>
            <person name="Rijpstra W.I."/>
            <person name="Damste J.S."/>
            <person name="Le Paslier D."/>
            <person name="Muyzer G."/>
            <person name="Wagner M."/>
            <person name="van Loosdrecht M.C."/>
            <person name="Daims H."/>
        </authorList>
    </citation>
    <scope>NUCLEOTIDE SEQUENCE [LARGE SCALE GENOMIC DNA]</scope>
    <source>
        <strain evidence="7">none</strain>
    </source>
</reference>
<gene>
    <name evidence="6" type="ORF">NITHO_2520032</name>
</gene>
<dbReference type="PANTHER" id="PTHR30417:SF1">
    <property type="entry name" value="N-ACETYLMURAMOYL-L-ALANINE AMIDASE AMID"/>
    <property type="match status" value="1"/>
</dbReference>
<dbReference type="GO" id="GO:0009254">
    <property type="term" value="P:peptidoglycan turnover"/>
    <property type="evidence" value="ECO:0007669"/>
    <property type="project" value="TreeGrafter"/>
</dbReference>
<dbReference type="GO" id="GO:0009253">
    <property type="term" value="P:peptidoglycan catabolic process"/>
    <property type="evidence" value="ECO:0007669"/>
    <property type="project" value="InterPro"/>
</dbReference>
<protein>
    <recommendedName>
        <fullName evidence="2">N-acetylmuramoyl-L-alanine amidase</fullName>
        <ecNumber evidence="2">3.5.1.28</ecNumber>
    </recommendedName>
</protein>
<dbReference type="InterPro" id="IPR002502">
    <property type="entry name" value="Amidase_domain"/>
</dbReference>
<evidence type="ECO:0000256" key="1">
    <source>
        <dbReference type="ARBA" id="ARBA00001561"/>
    </source>
</evidence>
<comment type="caution">
    <text evidence="6">The sequence shown here is derived from an EMBL/GenBank/DDBJ whole genome shotgun (WGS) entry which is preliminary data.</text>
</comment>
<dbReference type="EMBL" id="CAGS01000171">
    <property type="protein sequence ID" value="CCF83657.1"/>
    <property type="molecule type" value="Genomic_DNA"/>
</dbReference>
<keyword evidence="7" id="KW-1185">Reference proteome</keyword>
<name>I4EG45_9BACT</name>
<dbReference type="Gene3D" id="3.40.80.10">
    <property type="entry name" value="Peptidoglycan recognition protein-like"/>
    <property type="match status" value="1"/>
</dbReference>
<dbReference type="InterPro" id="IPR036505">
    <property type="entry name" value="Amidase/PGRP_sf"/>
</dbReference>
<dbReference type="Pfam" id="PF01510">
    <property type="entry name" value="Amidase_2"/>
    <property type="match status" value="1"/>
</dbReference>
<comment type="catalytic activity">
    <reaction evidence="1">
        <text>Hydrolyzes the link between N-acetylmuramoyl residues and L-amino acid residues in certain cell-wall glycopeptides.</text>
        <dbReference type="EC" id="3.5.1.28"/>
    </reaction>
</comment>
<proteinExistence type="predicted"/>
<evidence type="ECO:0000313" key="7">
    <source>
        <dbReference type="Proteomes" id="UP000004221"/>
    </source>
</evidence>
<dbReference type="Proteomes" id="UP000004221">
    <property type="component" value="Unassembled WGS sequence"/>
</dbReference>
<accession>I4EG45</accession>
<evidence type="ECO:0000256" key="3">
    <source>
        <dbReference type="ARBA" id="ARBA00022801"/>
    </source>
</evidence>
<dbReference type="SMART" id="SM00644">
    <property type="entry name" value="Ami_2"/>
    <property type="match status" value="1"/>
</dbReference>
<dbReference type="GO" id="GO:0008745">
    <property type="term" value="F:N-acetylmuramoyl-L-alanine amidase activity"/>
    <property type="evidence" value="ECO:0007669"/>
    <property type="project" value="UniProtKB-EC"/>
</dbReference>
<feature type="domain" description="N-acetylmuramoyl-L-alanine amidase" evidence="5">
    <location>
        <begin position="176"/>
        <end position="305"/>
    </location>
</feature>
<keyword evidence="3" id="KW-0378">Hydrolase</keyword>
<evidence type="ECO:0000259" key="5">
    <source>
        <dbReference type="SMART" id="SM00644"/>
    </source>
</evidence>
<dbReference type="CDD" id="cd06583">
    <property type="entry name" value="PGRP"/>
    <property type="match status" value="1"/>
</dbReference>
<evidence type="ECO:0000313" key="6">
    <source>
        <dbReference type="EMBL" id="CCF83657.1"/>
    </source>
</evidence>